<organism evidence="1 2">
    <name type="scientific">Strongylus vulgaris</name>
    <name type="common">Blood worm</name>
    <dbReference type="NCBI Taxonomy" id="40348"/>
    <lineage>
        <taxon>Eukaryota</taxon>
        <taxon>Metazoa</taxon>
        <taxon>Ecdysozoa</taxon>
        <taxon>Nematoda</taxon>
        <taxon>Chromadorea</taxon>
        <taxon>Rhabditida</taxon>
        <taxon>Rhabditina</taxon>
        <taxon>Rhabditomorpha</taxon>
        <taxon>Strongyloidea</taxon>
        <taxon>Strongylidae</taxon>
        <taxon>Strongylus</taxon>
    </lineage>
</organism>
<dbReference type="EMBL" id="UYYB01120348">
    <property type="protein sequence ID" value="VDM82971.1"/>
    <property type="molecule type" value="Genomic_DNA"/>
</dbReference>
<accession>A0A3P7JBN6</accession>
<dbReference type="OrthoDB" id="10553561at2759"/>
<name>A0A3P7JBN6_STRVU</name>
<dbReference type="Proteomes" id="UP000270094">
    <property type="component" value="Unassembled WGS sequence"/>
</dbReference>
<gene>
    <name evidence="1" type="ORF">SVUK_LOCUS17969</name>
</gene>
<evidence type="ECO:0000313" key="2">
    <source>
        <dbReference type="Proteomes" id="UP000270094"/>
    </source>
</evidence>
<evidence type="ECO:0000313" key="1">
    <source>
        <dbReference type="EMBL" id="VDM82971.1"/>
    </source>
</evidence>
<proteinExistence type="predicted"/>
<sequence>MSRCCRLADEVVVSTTSDSCEKSLARCFAAYGVQNPSKEVVPLADREEVLARVVSHIPRSMHPYYTVSTLKELEGVEELVAACSSSLTDYKIRMIDVENAVRKRTAAVQHDKE</sequence>
<keyword evidence="2" id="KW-1185">Reference proteome</keyword>
<dbReference type="AlphaFoldDB" id="A0A3P7JBN6"/>
<reference evidence="1 2" key="1">
    <citation type="submission" date="2018-11" db="EMBL/GenBank/DDBJ databases">
        <authorList>
            <consortium name="Pathogen Informatics"/>
        </authorList>
    </citation>
    <scope>NUCLEOTIDE SEQUENCE [LARGE SCALE GENOMIC DNA]</scope>
</reference>
<protein>
    <submittedName>
        <fullName evidence="1">Uncharacterized protein</fullName>
    </submittedName>
</protein>